<sequence length="106" mass="12016">MHQPMESYCEDSSGTSPANSSSPPYSATSFRPSDSRCFYVPLHEKDPEKRIAALQDKMAALRKKYMALRAEVIAIDHKRRKARKKAMLLQIPLHNQKMATVTPNRG</sequence>
<proteinExistence type="predicted"/>
<comment type="caution">
    <text evidence="2">The sequence shown here is derived from an EMBL/GenBank/DDBJ whole genome shotgun (WGS) entry which is preliminary data.</text>
</comment>
<dbReference type="EMBL" id="BPLR01005973">
    <property type="protein sequence ID" value="GIY06556.1"/>
    <property type="molecule type" value="Genomic_DNA"/>
</dbReference>
<accession>A0AAV4QC86</accession>
<protein>
    <submittedName>
        <fullName evidence="2">Uncharacterized protein</fullName>
    </submittedName>
</protein>
<evidence type="ECO:0000313" key="3">
    <source>
        <dbReference type="Proteomes" id="UP001054945"/>
    </source>
</evidence>
<organism evidence="2 3">
    <name type="scientific">Caerostris extrusa</name>
    <name type="common">Bark spider</name>
    <name type="synonym">Caerostris bankana</name>
    <dbReference type="NCBI Taxonomy" id="172846"/>
    <lineage>
        <taxon>Eukaryota</taxon>
        <taxon>Metazoa</taxon>
        <taxon>Ecdysozoa</taxon>
        <taxon>Arthropoda</taxon>
        <taxon>Chelicerata</taxon>
        <taxon>Arachnida</taxon>
        <taxon>Araneae</taxon>
        <taxon>Araneomorphae</taxon>
        <taxon>Entelegynae</taxon>
        <taxon>Araneoidea</taxon>
        <taxon>Araneidae</taxon>
        <taxon>Caerostris</taxon>
    </lineage>
</organism>
<feature type="region of interest" description="Disordered" evidence="1">
    <location>
        <begin position="1"/>
        <end position="33"/>
    </location>
</feature>
<feature type="compositionally biased region" description="Low complexity" evidence="1">
    <location>
        <begin position="12"/>
        <end position="29"/>
    </location>
</feature>
<gene>
    <name evidence="2" type="ORF">CEXT_103911</name>
</gene>
<reference evidence="2 3" key="1">
    <citation type="submission" date="2021-06" db="EMBL/GenBank/DDBJ databases">
        <title>Caerostris extrusa draft genome.</title>
        <authorList>
            <person name="Kono N."/>
            <person name="Arakawa K."/>
        </authorList>
    </citation>
    <scope>NUCLEOTIDE SEQUENCE [LARGE SCALE GENOMIC DNA]</scope>
</reference>
<dbReference type="AlphaFoldDB" id="A0AAV4QC86"/>
<keyword evidence="3" id="KW-1185">Reference proteome</keyword>
<evidence type="ECO:0000313" key="2">
    <source>
        <dbReference type="EMBL" id="GIY06556.1"/>
    </source>
</evidence>
<name>A0AAV4QC86_CAEEX</name>
<dbReference type="Proteomes" id="UP001054945">
    <property type="component" value="Unassembled WGS sequence"/>
</dbReference>
<evidence type="ECO:0000256" key="1">
    <source>
        <dbReference type="SAM" id="MobiDB-lite"/>
    </source>
</evidence>